<evidence type="ECO:0000259" key="9">
    <source>
        <dbReference type="PROSITE" id="PS50980"/>
    </source>
</evidence>
<dbReference type="PROSITE" id="PS50980">
    <property type="entry name" value="COA_CT_NTER"/>
    <property type="match status" value="1"/>
</dbReference>
<evidence type="ECO:0000256" key="2">
    <source>
        <dbReference type="ARBA" id="ARBA00013050"/>
    </source>
</evidence>
<feature type="domain" description="CoA carboxyltransferase C-terminal" evidence="10">
    <location>
        <begin position="332"/>
        <end position="580"/>
    </location>
</feature>
<evidence type="ECO:0000256" key="4">
    <source>
        <dbReference type="ARBA" id="ARBA00041138"/>
    </source>
</evidence>
<evidence type="ECO:0000313" key="11">
    <source>
        <dbReference type="EMBL" id="KIW53519.1"/>
    </source>
</evidence>
<evidence type="ECO:0000256" key="1">
    <source>
        <dbReference type="ARBA" id="ARBA00005060"/>
    </source>
</evidence>
<evidence type="ECO:0000256" key="7">
    <source>
        <dbReference type="ARBA" id="ARBA00049495"/>
    </source>
</evidence>
<dbReference type="InterPro" id="IPR011762">
    <property type="entry name" value="COA_CT_N"/>
</dbReference>
<dbReference type="GO" id="GO:0006552">
    <property type="term" value="P:L-leucine catabolic process"/>
    <property type="evidence" value="ECO:0007669"/>
    <property type="project" value="UniProtKB-UniPathway"/>
</dbReference>
<feature type="compositionally biased region" description="Polar residues" evidence="8">
    <location>
        <begin position="1"/>
        <end position="21"/>
    </location>
</feature>
<keyword evidence="12" id="KW-1185">Reference proteome</keyword>
<dbReference type="InterPro" id="IPR011763">
    <property type="entry name" value="COA_CT_C"/>
</dbReference>
<evidence type="ECO:0000256" key="6">
    <source>
        <dbReference type="ARBA" id="ARBA00048208"/>
    </source>
</evidence>
<feature type="domain" description="CoA carboxyltransferase N-terminal" evidence="9">
    <location>
        <begin position="60"/>
        <end position="327"/>
    </location>
</feature>
<evidence type="ECO:0000256" key="3">
    <source>
        <dbReference type="ARBA" id="ARBA00038567"/>
    </source>
</evidence>
<comment type="catalytic activity">
    <reaction evidence="6">
        <text>butanoyl-CoA + hydrogencarbonate + ATP = (2S)-ethylmalonyl-CoA + ADP + phosphate + H(+)</text>
        <dbReference type="Rhea" id="RHEA:59520"/>
        <dbReference type="ChEBI" id="CHEBI:15378"/>
        <dbReference type="ChEBI" id="CHEBI:17544"/>
        <dbReference type="ChEBI" id="CHEBI:30616"/>
        <dbReference type="ChEBI" id="CHEBI:43474"/>
        <dbReference type="ChEBI" id="CHEBI:57371"/>
        <dbReference type="ChEBI" id="CHEBI:60909"/>
        <dbReference type="ChEBI" id="CHEBI:456216"/>
    </reaction>
    <physiologicalReaction direction="left-to-right" evidence="6">
        <dbReference type="Rhea" id="RHEA:59521"/>
    </physiologicalReaction>
</comment>
<evidence type="ECO:0000259" key="10">
    <source>
        <dbReference type="PROSITE" id="PS50989"/>
    </source>
</evidence>
<comment type="subunit">
    <text evidence="3">The holoenzyme is a dodecamer composed of 6 PCCA/alpha subunits and 6 PCCB/beta subunits.</text>
</comment>
<dbReference type="Proteomes" id="UP000054342">
    <property type="component" value="Unassembled WGS sequence"/>
</dbReference>
<dbReference type="AlphaFoldDB" id="A0A0D2F0P9"/>
<dbReference type="GO" id="GO:0004658">
    <property type="term" value="F:propionyl-CoA carboxylase activity"/>
    <property type="evidence" value="ECO:0007669"/>
    <property type="project" value="UniProtKB-EC"/>
</dbReference>
<dbReference type="InterPro" id="IPR034733">
    <property type="entry name" value="AcCoA_carboxyl_beta"/>
</dbReference>
<dbReference type="EMBL" id="KN847321">
    <property type="protein sequence ID" value="KIW53519.1"/>
    <property type="molecule type" value="Genomic_DNA"/>
</dbReference>
<name>A0A0D2F0P9_9EURO</name>
<accession>A0A0D2F0P9</accession>
<dbReference type="SUPFAM" id="SSF52096">
    <property type="entry name" value="ClpP/crotonase"/>
    <property type="match status" value="2"/>
</dbReference>
<dbReference type="PANTHER" id="PTHR43842:SF2">
    <property type="entry name" value="PROPIONYL-COA CARBOXYLASE BETA CHAIN, MITOCHONDRIAL"/>
    <property type="match status" value="1"/>
</dbReference>
<evidence type="ECO:0000256" key="5">
    <source>
        <dbReference type="ARBA" id="ARBA00042797"/>
    </source>
</evidence>
<gene>
    <name evidence="11" type="ORF">PV05_09085</name>
</gene>
<dbReference type="InterPro" id="IPR029045">
    <property type="entry name" value="ClpP/crotonase-like_dom_sf"/>
</dbReference>
<dbReference type="Pfam" id="PF01039">
    <property type="entry name" value="Carboxyl_trans"/>
    <property type="match status" value="1"/>
</dbReference>
<evidence type="ECO:0000256" key="8">
    <source>
        <dbReference type="SAM" id="MobiDB-lite"/>
    </source>
</evidence>
<dbReference type="STRING" id="348802.A0A0D2F0P9"/>
<evidence type="ECO:0000313" key="12">
    <source>
        <dbReference type="Proteomes" id="UP000054342"/>
    </source>
</evidence>
<dbReference type="OrthoDB" id="439921at2759"/>
<dbReference type="UniPathway" id="UPA00363">
    <property type="reaction ID" value="UER00861"/>
</dbReference>
<dbReference type="RefSeq" id="XP_013314103.1">
    <property type="nucleotide sequence ID" value="XM_013458649.1"/>
</dbReference>
<proteinExistence type="predicted"/>
<dbReference type="HOGENOM" id="CLU_018822_6_1_1"/>
<dbReference type="GeneID" id="25330993"/>
<sequence>MSSKNRPASAVTADSSATERLSQVARHISGSQDESTSPSSTGRRTRRSKGSRDTGPPADYSDVLSNLQKLNTMAHTPDLSNRGYVRQKREGKLWVRERLEQLVDKDSFKEIGSASGRVEWKQTGRRDEEPVSFTPTNNLQGFGMLGGRKVIITADDYSIRAGHADGAISDKTIYSEKLAVSLNLPIIKLTDGSSGGGSVSTIKTQGWSYVPGVPGFIEAVKGINMGIPNLAAVLGPAIGIGAARAVISHFSVMAGDIGSLFNAGPRVVEGATFEEGLTLRELGGPGIHCLNGTIDNLAANEAECFEQIRRVLSYLPNCGQSKLPPVIPAIDPIARVSEELRTIIPRRKERMYDARAIVVTVFDAGSWFEIGALWGRTAIVGLARLGGRPVGVISLNCEVNAGALDAGGSQKITRHLKLCDVMNLPIVQFIDVPGYAIGTVAEKQATMRWGVELGKAYISTTIPIFSVLTRRVFGVAGGIMVACRDPMMRVAWPSGEWGSLPLDGGIEVGHRWELKQAEAEGKKKELYTQLDDEYRRLMNPIRTANAFGVEEIIDPAHTRRVAGEWAMHIYDEVLPQRLLDRAAGRIHPSFA</sequence>
<organism evidence="11 12">
    <name type="scientific">Exophiala xenobiotica</name>
    <dbReference type="NCBI Taxonomy" id="348802"/>
    <lineage>
        <taxon>Eukaryota</taxon>
        <taxon>Fungi</taxon>
        <taxon>Dikarya</taxon>
        <taxon>Ascomycota</taxon>
        <taxon>Pezizomycotina</taxon>
        <taxon>Eurotiomycetes</taxon>
        <taxon>Chaetothyriomycetidae</taxon>
        <taxon>Chaetothyriales</taxon>
        <taxon>Herpotrichiellaceae</taxon>
        <taxon>Exophiala</taxon>
    </lineage>
</organism>
<comment type="pathway">
    <text evidence="1">Metabolic intermediate metabolism; propanoyl-CoA degradation; succinyl-CoA from propanoyl-CoA: step 1/3.</text>
</comment>
<feature type="region of interest" description="Disordered" evidence="8">
    <location>
        <begin position="1"/>
        <end position="62"/>
    </location>
</feature>
<reference evidence="11 12" key="1">
    <citation type="submission" date="2015-01" db="EMBL/GenBank/DDBJ databases">
        <title>The Genome Sequence of Exophiala xenobiotica CBS118157.</title>
        <authorList>
            <consortium name="The Broad Institute Genomics Platform"/>
            <person name="Cuomo C."/>
            <person name="de Hoog S."/>
            <person name="Gorbushina A."/>
            <person name="Stielow B."/>
            <person name="Teixiera M."/>
            <person name="Abouelleil A."/>
            <person name="Chapman S.B."/>
            <person name="Priest M."/>
            <person name="Young S.K."/>
            <person name="Wortman J."/>
            <person name="Nusbaum C."/>
            <person name="Birren B."/>
        </authorList>
    </citation>
    <scope>NUCLEOTIDE SEQUENCE [LARGE SCALE GENOMIC DNA]</scope>
    <source>
        <strain evidence="11 12">CBS 118157</strain>
    </source>
</reference>
<dbReference type="EC" id="6.4.1.3" evidence="2"/>
<dbReference type="PROSITE" id="PS50989">
    <property type="entry name" value="COA_CT_CTER"/>
    <property type="match status" value="1"/>
</dbReference>
<dbReference type="PANTHER" id="PTHR43842">
    <property type="entry name" value="PROPIONYL-COA CARBOXYLASE BETA CHAIN"/>
    <property type="match status" value="1"/>
</dbReference>
<dbReference type="Gene3D" id="3.90.226.10">
    <property type="entry name" value="2-enoyl-CoA Hydratase, Chain A, domain 1"/>
    <property type="match status" value="2"/>
</dbReference>
<protein>
    <recommendedName>
        <fullName evidence="4">Propionyl-CoA carboxylase beta chain, mitochondrial</fullName>
        <ecNumber evidence="2">6.4.1.3</ecNumber>
    </recommendedName>
    <alternativeName>
        <fullName evidence="5">Propanoyl-CoA:carbon dioxide ligase subunit beta</fullName>
    </alternativeName>
</protein>
<comment type="catalytic activity">
    <reaction evidence="7">
        <text>propanoyl-CoA + hydrogencarbonate + ATP = (S)-methylmalonyl-CoA + ADP + phosphate + H(+)</text>
        <dbReference type="Rhea" id="RHEA:23720"/>
        <dbReference type="ChEBI" id="CHEBI:15378"/>
        <dbReference type="ChEBI" id="CHEBI:17544"/>
        <dbReference type="ChEBI" id="CHEBI:30616"/>
        <dbReference type="ChEBI" id="CHEBI:43474"/>
        <dbReference type="ChEBI" id="CHEBI:57327"/>
        <dbReference type="ChEBI" id="CHEBI:57392"/>
        <dbReference type="ChEBI" id="CHEBI:456216"/>
        <dbReference type="EC" id="6.4.1.3"/>
    </reaction>
    <physiologicalReaction direction="left-to-right" evidence="7">
        <dbReference type="Rhea" id="RHEA:23721"/>
    </physiologicalReaction>
</comment>
<dbReference type="InterPro" id="IPR051047">
    <property type="entry name" value="AccD/PCCB"/>
</dbReference>